<organism evidence="6">
    <name type="scientific">Candidatus Methanogaster sp. ANME-2c ERB4</name>
    <dbReference type="NCBI Taxonomy" id="2759911"/>
    <lineage>
        <taxon>Archaea</taxon>
        <taxon>Methanobacteriati</taxon>
        <taxon>Methanobacteriota</taxon>
        <taxon>Stenosarchaea group</taxon>
        <taxon>Methanomicrobia</taxon>
        <taxon>Methanosarcinales</taxon>
        <taxon>ANME-2 cluster</taxon>
        <taxon>Candidatus Methanogasteraceae</taxon>
        <taxon>Candidatus Methanogaster</taxon>
    </lineage>
</organism>
<evidence type="ECO:0000313" key="2">
    <source>
        <dbReference type="EMBL" id="QNO43727.1"/>
    </source>
</evidence>
<accession>A0A7G9YB39</accession>
<evidence type="ECO:0000313" key="4">
    <source>
        <dbReference type="EMBL" id="QNO44491.1"/>
    </source>
</evidence>
<evidence type="ECO:0000313" key="5">
    <source>
        <dbReference type="EMBL" id="QNO44606.1"/>
    </source>
</evidence>
<sequence length="76" mass="8319">MQKTRAHLSQLCVSATLRPCVISEERKDAMTQGRKDWKPQNPSESGKMIATESTGAPGAQSEDILCPRSRAVDSFV</sequence>
<evidence type="ECO:0000313" key="3">
    <source>
        <dbReference type="EMBL" id="QNO43938.1"/>
    </source>
</evidence>
<dbReference type="EMBL" id="MT630989">
    <property type="protein sequence ID" value="QNO44606.1"/>
    <property type="molecule type" value="Genomic_DNA"/>
</dbReference>
<feature type="region of interest" description="Disordered" evidence="1">
    <location>
        <begin position="24"/>
        <end position="76"/>
    </location>
</feature>
<dbReference type="EMBL" id="MT630854">
    <property type="protein sequence ID" value="QNO43727.1"/>
    <property type="molecule type" value="Genomic_DNA"/>
</dbReference>
<dbReference type="EMBL" id="MT631079">
    <property type="protein sequence ID" value="QNO45223.1"/>
    <property type="molecule type" value="Genomic_DNA"/>
</dbReference>
<dbReference type="EMBL" id="MT630876">
    <property type="protein sequence ID" value="QNO43938.1"/>
    <property type="molecule type" value="Genomic_DNA"/>
</dbReference>
<name>A0A7G9YB39_9EURY</name>
<reference evidence="6" key="1">
    <citation type="submission" date="2020-06" db="EMBL/GenBank/DDBJ databases">
        <title>Unique genomic features of the anaerobic methanotrophic archaea.</title>
        <authorList>
            <person name="Chadwick G.L."/>
            <person name="Skennerton C.T."/>
            <person name="Laso-Perez R."/>
            <person name="Leu A.O."/>
            <person name="Speth D.R."/>
            <person name="Yu H."/>
            <person name="Morgan-Lang C."/>
            <person name="Hatzenpichler R."/>
            <person name="Goudeau D."/>
            <person name="Malmstrom R."/>
            <person name="Brazelton W.J."/>
            <person name="Woyke T."/>
            <person name="Hallam S.J."/>
            <person name="Tyson G.W."/>
            <person name="Wegener G."/>
            <person name="Boetius A."/>
            <person name="Orphan V."/>
        </authorList>
    </citation>
    <scope>NUCLEOTIDE SEQUENCE</scope>
</reference>
<protein>
    <submittedName>
        <fullName evidence="6">Uncharacterized protein</fullName>
    </submittedName>
</protein>
<gene>
    <name evidence="4" type="ORF">ELEJOALA_00038</name>
    <name evidence="5" type="ORF">JBICLBBK_00009</name>
    <name evidence="6" type="ORF">KDMJNAGO_00038</name>
    <name evidence="3" type="ORF">NANOEKIO_00038</name>
    <name evidence="2" type="ORF">PLNDPPDD_00012</name>
</gene>
<dbReference type="EMBL" id="MT630974">
    <property type="protein sequence ID" value="QNO44491.1"/>
    <property type="molecule type" value="Genomic_DNA"/>
</dbReference>
<evidence type="ECO:0000256" key="1">
    <source>
        <dbReference type="SAM" id="MobiDB-lite"/>
    </source>
</evidence>
<dbReference type="AlphaFoldDB" id="A0A7G9YB39"/>
<evidence type="ECO:0000313" key="6">
    <source>
        <dbReference type="EMBL" id="QNO45223.1"/>
    </source>
</evidence>
<feature type="compositionally biased region" description="Basic and acidic residues" evidence="1">
    <location>
        <begin position="24"/>
        <end position="38"/>
    </location>
</feature>
<proteinExistence type="predicted"/>